<organism evidence="1">
    <name type="scientific">uncultured Caudovirales phage</name>
    <dbReference type="NCBI Taxonomy" id="2100421"/>
    <lineage>
        <taxon>Viruses</taxon>
        <taxon>Duplodnaviria</taxon>
        <taxon>Heunggongvirae</taxon>
        <taxon>Uroviricota</taxon>
        <taxon>Caudoviricetes</taxon>
        <taxon>Peduoviridae</taxon>
        <taxon>Maltschvirus</taxon>
        <taxon>Maltschvirus maltsch</taxon>
    </lineage>
</organism>
<sequence>MEEKKIIRPKKEKVLKENVLIDTEFYWFTFNEKCPEKDLHNVRHLISGELAKIFLKQNYGVLC</sequence>
<accession>A0A6J5MVD4</accession>
<name>A0A6J5MVD4_9CAUD</name>
<gene>
    <name evidence="1" type="ORF">UFOVP597_5</name>
</gene>
<proteinExistence type="predicted"/>
<evidence type="ECO:0000313" key="1">
    <source>
        <dbReference type="EMBL" id="CAB4151195.1"/>
    </source>
</evidence>
<dbReference type="EMBL" id="LR796564">
    <property type="protein sequence ID" value="CAB4151195.1"/>
    <property type="molecule type" value="Genomic_DNA"/>
</dbReference>
<reference evidence="1" key="1">
    <citation type="submission" date="2020-04" db="EMBL/GenBank/DDBJ databases">
        <authorList>
            <person name="Chiriac C."/>
            <person name="Salcher M."/>
            <person name="Ghai R."/>
            <person name="Kavagutti S V."/>
        </authorList>
    </citation>
    <scope>NUCLEOTIDE SEQUENCE</scope>
</reference>
<protein>
    <submittedName>
        <fullName evidence="1">Uncharacterized protein</fullName>
    </submittedName>
</protein>